<dbReference type="EMBL" id="BDQK01000001">
    <property type="protein sequence ID" value="GBF79383.1"/>
    <property type="molecule type" value="Genomic_DNA"/>
</dbReference>
<name>A0A401IDK6_APHSA</name>
<gene>
    <name evidence="2" type="ORF">AsFPU1_0776</name>
</gene>
<accession>A0A401IDK6</accession>
<dbReference type="AlphaFoldDB" id="A0A401IDK6"/>
<evidence type="ECO:0000313" key="2">
    <source>
        <dbReference type="EMBL" id="GBF79383.1"/>
    </source>
</evidence>
<keyword evidence="1" id="KW-0812">Transmembrane</keyword>
<dbReference type="RefSeq" id="WP_124978017.1">
    <property type="nucleotide sequence ID" value="NZ_BDQK01000001.1"/>
</dbReference>
<reference evidence="3" key="1">
    <citation type="submission" date="2017-05" db="EMBL/GenBank/DDBJ databases">
        <title>Physiological properties and genetic analysis related to exopolysaccharide production of fresh-water unicellular cyanobacterium Aphanothece sacrum, Suizenji Nori, that has been cultured as a food source in Japan.</title>
        <authorList>
            <person name="Kanesaki Y."/>
            <person name="Yoshikawa S."/>
            <person name="Ohki K."/>
        </authorList>
    </citation>
    <scope>NUCLEOTIDE SEQUENCE [LARGE SCALE GENOMIC DNA]</scope>
    <source>
        <strain evidence="3">FPU1</strain>
    </source>
</reference>
<sequence>MPKIFKLLPWFVAASAAWSIGFVYNVYSGGGELSSLRAMYFHKVVLAAEIKAPQRLIIMGGSGAHHSINSEIIEQKLGIPVMNMGLDGPVGLNVILPTILESVRPGDIVLLIPEDLILLDEDGLLERSAPFGLATGRPGLGGVPPKELTQAAWMLGVPSLRSITKSTIELLETGKITGYYSDPITKRGDPEEAKYRKGKWWQWSIRQPISPHAISRITQFRQEVEAKGATLVLSLPWVYAKTDAQTVGNMKNIVENLGKIAPLVYDKTSYNLKTDSRLFADTHHHLIPEARKIRSRQLAQQLKPVLTDLGLLKAKTER</sequence>
<organism evidence="2 3">
    <name type="scientific">Aphanothece sacrum FPU1</name>
    <dbReference type="NCBI Taxonomy" id="1920663"/>
    <lineage>
        <taxon>Bacteria</taxon>
        <taxon>Bacillati</taxon>
        <taxon>Cyanobacteriota</taxon>
        <taxon>Cyanophyceae</taxon>
        <taxon>Oscillatoriophycideae</taxon>
        <taxon>Chroococcales</taxon>
        <taxon>Aphanothecaceae</taxon>
        <taxon>Aphanothece</taxon>
    </lineage>
</organism>
<comment type="caution">
    <text evidence="2">The sequence shown here is derived from an EMBL/GenBank/DDBJ whole genome shotgun (WGS) entry which is preliminary data.</text>
</comment>
<keyword evidence="1" id="KW-0472">Membrane</keyword>
<proteinExistence type="predicted"/>
<evidence type="ECO:0000256" key="1">
    <source>
        <dbReference type="SAM" id="Phobius"/>
    </source>
</evidence>
<evidence type="ECO:0000313" key="3">
    <source>
        <dbReference type="Proteomes" id="UP000287247"/>
    </source>
</evidence>
<keyword evidence="3" id="KW-1185">Reference proteome</keyword>
<dbReference type="OrthoDB" id="2048408at2"/>
<feature type="transmembrane region" description="Helical" evidence="1">
    <location>
        <begin position="7"/>
        <end position="27"/>
    </location>
</feature>
<keyword evidence="1" id="KW-1133">Transmembrane helix</keyword>
<protein>
    <submittedName>
        <fullName evidence="2">Uncharacterized protein</fullName>
    </submittedName>
</protein>
<dbReference type="Proteomes" id="UP000287247">
    <property type="component" value="Unassembled WGS sequence"/>
</dbReference>